<reference evidence="1 2" key="1">
    <citation type="submission" date="2019-11" db="EMBL/GenBank/DDBJ databases">
        <title>Whole genome sequence of a plant growth promoting strain Serratia marcescens BTL07 isolated from the rhizoplane of Chili (Capsicum annuum).</title>
        <authorList>
            <person name="Dutta S."/>
            <person name="Khatun A."/>
            <person name="Gupta D.R."/>
            <person name="Surovy M.Z."/>
            <person name="Rahman M.M."/>
            <person name="Mahmud N.U."/>
            <person name="Emes R."/>
            <person name="Warry A."/>
            <person name="West H."/>
            <person name="Clarke M.L."/>
            <person name="Islam M.T."/>
        </authorList>
    </citation>
    <scope>NUCLEOTIDE SEQUENCE [LARGE SCALE GENOMIC DNA]</scope>
    <source>
        <strain evidence="1 2">BTL07</strain>
    </source>
</reference>
<protein>
    <submittedName>
        <fullName evidence="1">Uncharacterized protein</fullName>
    </submittedName>
</protein>
<evidence type="ECO:0000313" key="1">
    <source>
        <dbReference type="EMBL" id="MVF05433.1"/>
    </source>
</evidence>
<proteinExistence type="predicted"/>
<evidence type="ECO:0000313" key="2">
    <source>
        <dbReference type="Proteomes" id="UP000443014"/>
    </source>
</evidence>
<sequence length="97" mass="11645">MSDKLKADVERSKRVIKEIKAHKDYYGINDLDTMHTNDYRRVLDEGALFWIDHHDFVRSTFSEEIFATNREQLDAMIEHLQGYREKMPMPPKRMSEK</sequence>
<dbReference type="AlphaFoldDB" id="A0ABD6HSZ8"/>
<dbReference type="EMBL" id="WNKC01000004">
    <property type="protein sequence ID" value="MVF05433.1"/>
    <property type="molecule type" value="Genomic_DNA"/>
</dbReference>
<gene>
    <name evidence="1" type="ORF">GMA22_19530</name>
</gene>
<dbReference type="RefSeq" id="WP_156866288.1">
    <property type="nucleotide sequence ID" value="NZ_WNKC01000004.1"/>
</dbReference>
<organism evidence="1 2">
    <name type="scientific">Serratia marcescens</name>
    <dbReference type="NCBI Taxonomy" id="615"/>
    <lineage>
        <taxon>Bacteria</taxon>
        <taxon>Pseudomonadati</taxon>
        <taxon>Pseudomonadota</taxon>
        <taxon>Gammaproteobacteria</taxon>
        <taxon>Enterobacterales</taxon>
        <taxon>Yersiniaceae</taxon>
        <taxon>Serratia</taxon>
    </lineage>
</organism>
<name>A0ABD6HSZ8_SERMA</name>
<dbReference type="Proteomes" id="UP000443014">
    <property type="component" value="Unassembled WGS sequence"/>
</dbReference>
<comment type="caution">
    <text evidence="1">The sequence shown here is derived from an EMBL/GenBank/DDBJ whole genome shotgun (WGS) entry which is preliminary data.</text>
</comment>
<accession>A0ABD6HSZ8</accession>